<evidence type="ECO:0000313" key="3">
    <source>
        <dbReference type="EMBL" id="GAW03827.1"/>
    </source>
</evidence>
<comment type="caution">
    <text evidence="3">The sequence shown here is derived from an EMBL/GenBank/DDBJ whole genome shotgun (WGS) entry which is preliminary data.</text>
</comment>
<feature type="compositionally biased region" description="Polar residues" evidence="1">
    <location>
        <begin position="77"/>
        <end position="87"/>
    </location>
</feature>
<feature type="domain" description="NADAR" evidence="2">
    <location>
        <begin position="385"/>
        <end position="520"/>
    </location>
</feature>
<proteinExistence type="predicted"/>
<dbReference type="Proteomes" id="UP000188533">
    <property type="component" value="Unassembled WGS sequence"/>
</dbReference>
<dbReference type="Gene3D" id="1.10.357.40">
    <property type="entry name" value="YbiA-like"/>
    <property type="match status" value="1"/>
</dbReference>
<name>A0A1Q3E9C1_LENED</name>
<protein>
    <submittedName>
        <fullName evidence="3">DUF1768-domain-containing protein</fullName>
    </submittedName>
</protein>
<dbReference type="Pfam" id="PF08719">
    <property type="entry name" value="NADAR"/>
    <property type="match status" value="1"/>
</dbReference>
<dbReference type="SUPFAM" id="SSF143990">
    <property type="entry name" value="YbiA-like"/>
    <property type="match status" value="1"/>
</dbReference>
<dbReference type="InterPro" id="IPR037238">
    <property type="entry name" value="YbiA-like_sf"/>
</dbReference>
<evidence type="ECO:0000313" key="4">
    <source>
        <dbReference type="Proteomes" id="UP000188533"/>
    </source>
</evidence>
<feature type="compositionally biased region" description="Basic residues" evidence="1">
    <location>
        <begin position="103"/>
        <end position="119"/>
    </location>
</feature>
<dbReference type="InterPro" id="IPR012816">
    <property type="entry name" value="NADAR"/>
</dbReference>
<evidence type="ECO:0000256" key="1">
    <source>
        <dbReference type="SAM" id="MobiDB-lite"/>
    </source>
</evidence>
<organism evidence="3 4">
    <name type="scientific">Lentinula edodes</name>
    <name type="common">Shiitake mushroom</name>
    <name type="synonym">Lentinus edodes</name>
    <dbReference type="NCBI Taxonomy" id="5353"/>
    <lineage>
        <taxon>Eukaryota</taxon>
        <taxon>Fungi</taxon>
        <taxon>Dikarya</taxon>
        <taxon>Basidiomycota</taxon>
        <taxon>Agaricomycotina</taxon>
        <taxon>Agaricomycetes</taxon>
        <taxon>Agaricomycetidae</taxon>
        <taxon>Agaricales</taxon>
        <taxon>Marasmiineae</taxon>
        <taxon>Omphalotaceae</taxon>
        <taxon>Lentinula</taxon>
    </lineage>
</organism>
<feature type="region of interest" description="Disordered" evidence="1">
    <location>
        <begin position="174"/>
        <end position="194"/>
    </location>
</feature>
<dbReference type="AlphaFoldDB" id="A0A1Q3E9C1"/>
<dbReference type="CDD" id="cd15457">
    <property type="entry name" value="NADAR"/>
    <property type="match status" value="1"/>
</dbReference>
<gene>
    <name evidence="3" type="ORF">LENED_005579</name>
</gene>
<evidence type="ECO:0000259" key="2">
    <source>
        <dbReference type="Pfam" id="PF08719"/>
    </source>
</evidence>
<reference evidence="3 4" key="1">
    <citation type="submission" date="2016-08" db="EMBL/GenBank/DDBJ databases">
        <authorList>
            <consortium name="Lentinula edodes genome sequencing consortium"/>
            <person name="Sakamoto Y."/>
            <person name="Nakade K."/>
            <person name="Sato S."/>
            <person name="Yoshida Y."/>
            <person name="Miyazaki K."/>
            <person name="Natsume S."/>
            <person name="Konno N."/>
        </authorList>
    </citation>
    <scope>NUCLEOTIDE SEQUENCE [LARGE SCALE GENOMIC DNA]</scope>
    <source>
        <strain evidence="3 4">NBRC 111202</strain>
    </source>
</reference>
<keyword evidence="4" id="KW-1185">Reference proteome</keyword>
<feature type="compositionally biased region" description="Polar residues" evidence="1">
    <location>
        <begin position="1"/>
        <end position="14"/>
    </location>
</feature>
<feature type="compositionally biased region" description="Low complexity" evidence="1">
    <location>
        <begin position="130"/>
        <end position="140"/>
    </location>
</feature>
<feature type="region of interest" description="Disordered" evidence="1">
    <location>
        <begin position="1"/>
        <end position="88"/>
    </location>
</feature>
<accession>A0A1Q3E9C1</accession>
<feature type="region of interest" description="Disordered" evidence="1">
    <location>
        <begin position="100"/>
        <end position="154"/>
    </location>
</feature>
<feature type="compositionally biased region" description="Basic and acidic residues" evidence="1">
    <location>
        <begin position="145"/>
        <end position="154"/>
    </location>
</feature>
<reference evidence="3 4" key="2">
    <citation type="submission" date="2017-02" db="EMBL/GenBank/DDBJ databases">
        <title>A genome survey and senescence transcriptome analysis in Lentinula edodes.</title>
        <authorList>
            <person name="Sakamoto Y."/>
            <person name="Nakade K."/>
            <person name="Sato S."/>
            <person name="Yoshida Y."/>
            <person name="Miyazaki K."/>
            <person name="Natsume S."/>
            <person name="Konno N."/>
        </authorList>
    </citation>
    <scope>NUCLEOTIDE SEQUENCE [LARGE SCALE GENOMIC DNA]</scope>
    <source>
        <strain evidence="3 4">NBRC 111202</strain>
    </source>
</reference>
<dbReference type="STRING" id="5353.A0A1Q3E9C1"/>
<sequence length="526" mass="60519">MPLSQHSRATSGSSWRAIRRSGNLASDTDSDMHPRISIRSGVRGTTTTTTRSPFLSSTKTRKVYMHDEHYGRRIPPSGTSRARQASQGVAEYHDIELPDHFHSHSHSHCNNRREHHHHHLDHDRDHDNSENGNGENGENNVTVYPDDHHTGHRDYHDAKYNHYYYYCYHHRNNNNNNNNDSTNDSDDPENQYRYYPSHHDELCRRRRRRRTTHHNINNHSESEEAQGCNCNGNYGNFDHLGMGFRIPGSVVPPGTTTFAVFPGYYPGVPVETTTSSCAGGNCYNGRGGEFSARDVNERHYERHSPAWNYTGGGYNRDRRGFSDFNGRYNTRYSGLNSNDNLNGSPITRNTLSTSPDSYCPRPRILFYTDCSSDDYDYESQVELDQPHFGFTNFSRHGVVFEGKRYPTGEHLFQAFKFIDYRPQIADHIRTFSDLPRIARTEAHKLQAEQRVDWKEVEIEKMELMLYLKFTQHDELIKELVSTGDAELIENSDTDSFWGNGPDGHGRNEFGKALERLRVYLQGGGAC</sequence>
<feature type="compositionally biased region" description="Basic and acidic residues" evidence="1">
    <location>
        <begin position="120"/>
        <end position="129"/>
    </location>
</feature>
<dbReference type="EMBL" id="BDGU01000159">
    <property type="protein sequence ID" value="GAW03827.1"/>
    <property type="molecule type" value="Genomic_DNA"/>
</dbReference>